<accession>A0A9E5JTN6</accession>
<evidence type="ECO:0000313" key="3">
    <source>
        <dbReference type="Proteomes" id="UP000787472"/>
    </source>
</evidence>
<feature type="domain" description="Thiolase C-terminal" evidence="1">
    <location>
        <begin position="238"/>
        <end position="381"/>
    </location>
</feature>
<dbReference type="Gene3D" id="3.40.47.10">
    <property type="match status" value="1"/>
</dbReference>
<dbReference type="InterPro" id="IPR055140">
    <property type="entry name" value="Thiolase_C_2"/>
</dbReference>
<dbReference type="Pfam" id="PF22691">
    <property type="entry name" value="Thiolase_C_1"/>
    <property type="match status" value="1"/>
</dbReference>
<dbReference type="PANTHER" id="PTHR42870">
    <property type="entry name" value="ACETYL-COA C-ACETYLTRANSFERASE"/>
    <property type="match status" value="1"/>
</dbReference>
<keyword evidence="3" id="KW-1185">Reference proteome</keyword>
<sequence length="385" mass="40399">MEIFPRGKTAIVGTATFGMGEAPDYRPLDLAANAAKLALADANLTLPDVDALFVCTGDDALSGLSAAEYLGIRPRFSDNNRTGGSAFVSHAITAAIMLEAGYIDTALIIYGSNQRTGAGGLVSMRQASPYEKPYRPLNPLSSYALAAARHMHQYGTTREQLAEVAVAARGWANLNPEAFMYGKGELTIEDCMNARMISDPLVKTDCCLITDGAAAIVMTRADRAKDLVTTPVYLLGGAAAVWHSSVDQMQDLTVTPAAESGQRAFALSGYQPSDMNVVNVYDAFTINTILFLEDLGFCAKGEGGEFVAGGRIAPGGVLPVNTNGGGLSCCHPGMYGLFTIVENCLQLRGQAGKRQIENAQLAVSHANGGTLSSQATLVLGTGETV</sequence>
<dbReference type="InterPro" id="IPR016039">
    <property type="entry name" value="Thiolase-like"/>
</dbReference>
<dbReference type="CDD" id="cd00829">
    <property type="entry name" value="SCP-x_thiolase"/>
    <property type="match status" value="1"/>
</dbReference>
<proteinExistence type="predicted"/>
<dbReference type="SUPFAM" id="SSF53901">
    <property type="entry name" value="Thiolase-like"/>
    <property type="match status" value="2"/>
</dbReference>
<dbReference type="PANTHER" id="PTHR42870:SF1">
    <property type="entry name" value="NON-SPECIFIC LIPID-TRANSFER PROTEIN-LIKE 2"/>
    <property type="match status" value="1"/>
</dbReference>
<dbReference type="NCBIfam" id="NF004811">
    <property type="entry name" value="PRK06158.1"/>
    <property type="match status" value="1"/>
</dbReference>
<organism evidence="2 3">
    <name type="scientific">Pseudomaricurvus hydrocarbonicus</name>
    <dbReference type="NCBI Taxonomy" id="1470433"/>
    <lineage>
        <taxon>Bacteria</taxon>
        <taxon>Pseudomonadati</taxon>
        <taxon>Pseudomonadota</taxon>
        <taxon>Gammaproteobacteria</taxon>
        <taxon>Cellvibrionales</taxon>
        <taxon>Cellvibrionaceae</taxon>
        <taxon>Pseudomaricurvus</taxon>
    </lineage>
</organism>
<dbReference type="AlphaFoldDB" id="A0A9E5JTN6"/>
<dbReference type="InterPro" id="IPR002155">
    <property type="entry name" value="Thiolase"/>
</dbReference>
<protein>
    <submittedName>
        <fullName evidence="2">Thiolase</fullName>
    </submittedName>
</protein>
<dbReference type="EMBL" id="JAAONZ010000011">
    <property type="protein sequence ID" value="NHO66633.1"/>
    <property type="molecule type" value="Genomic_DNA"/>
</dbReference>
<comment type="caution">
    <text evidence="2">The sequence shown here is derived from an EMBL/GenBank/DDBJ whole genome shotgun (WGS) entry which is preliminary data.</text>
</comment>
<dbReference type="RefSeq" id="WP_167187859.1">
    <property type="nucleotide sequence ID" value="NZ_JAAONZ010000011.1"/>
</dbReference>
<gene>
    <name evidence="2" type="ORF">G8770_13875</name>
</gene>
<name>A0A9E5JTN6_9GAMM</name>
<reference evidence="2" key="1">
    <citation type="submission" date="2020-03" db="EMBL/GenBank/DDBJ databases">
        <authorList>
            <person name="Guo F."/>
        </authorList>
    </citation>
    <scope>NUCLEOTIDE SEQUENCE</scope>
    <source>
        <strain evidence="2">JCM 30134</strain>
    </source>
</reference>
<dbReference type="Proteomes" id="UP000787472">
    <property type="component" value="Unassembled WGS sequence"/>
</dbReference>
<evidence type="ECO:0000313" key="2">
    <source>
        <dbReference type="EMBL" id="NHO66633.1"/>
    </source>
</evidence>
<dbReference type="GO" id="GO:0003988">
    <property type="term" value="F:acetyl-CoA C-acyltransferase activity"/>
    <property type="evidence" value="ECO:0007669"/>
    <property type="project" value="UniProtKB-ARBA"/>
</dbReference>
<evidence type="ECO:0000259" key="1">
    <source>
        <dbReference type="Pfam" id="PF22691"/>
    </source>
</evidence>
<dbReference type="PIRSF" id="PIRSF000429">
    <property type="entry name" value="Ac-CoA_Ac_transf"/>
    <property type="match status" value="1"/>
</dbReference>